<keyword evidence="4" id="KW-1185">Reference proteome</keyword>
<dbReference type="GeneID" id="17303602"/>
<reference evidence="3" key="3">
    <citation type="submission" date="2016-03" db="UniProtKB">
        <authorList>
            <consortium name="EnsemblProtists"/>
        </authorList>
    </citation>
    <scope>IDENTIFICATION</scope>
</reference>
<keyword evidence="1" id="KW-0472">Membrane</keyword>
<protein>
    <submittedName>
        <fullName evidence="2 3">Uncharacterized protein</fullName>
    </submittedName>
</protein>
<dbReference type="EnsemblProtists" id="EKX46829">
    <property type="protein sequence ID" value="EKX46829"/>
    <property type="gene ID" value="GUITHDRAFT_86517"/>
</dbReference>
<gene>
    <name evidence="2" type="ORF">GUITHDRAFT_86517</name>
</gene>
<organism evidence="2">
    <name type="scientific">Guillardia theta (strain CCMP2712)</name>
    <name type="common">Cryptophyte</name>
    <dbReference type="NCBI Taxonomy" id="905079"/>
    <lineage>
        <taxon>Eukaryota</taxon>
        <taxon>Cryptophyceae</taxon>
        <taxon>Pyrenomonadales</taxon>
        <taxon>Geminigeraceae</taxon>
        <taxon>Guillardia</taxon>
    </lineage>
</organism>
<keyword evidence="1" id="KW-1133">Transmembrane helix</keyword>
<feature type="transmembrane region" description="Helical" evidence="1">
    <location>
        <begin position="60"/>
        <end position="79"/>
    </location>
</feature>
<evidence type="ECO:0000313" key="2">
    <source>
        <dbReference type="EMBL" id="EKX46829.1"/>
    </source>
</evidence>
<evidence type="ECO:0000256" key="1">
    <source>
        <dbReference type="SAM" id="Phobius"/>
    </source>
</evidence>
<reference evidence="4" key="2">
    <citation type="submission" date="2012-11" db="EMBL/GenBank/DDBJ databases">
        <authorList>
            <person name="Kuo A."/>
            <person name="Curtis B.A."/>
            <person name="Tanifuji G."/>
            <person name="Burki F."/>
            <person name="Gruber A."/>
            <person name="Irimia M."/>
            <person name="Maruyama S."/>
            <person name="Arias M.C."/>
            <person name="Ball S.G."/>
            <person name="Gile G.H."/>
            <person name="Hirakawa Y."/>
            <person name="Hopkins J.F."/>
            <person name="Rensing S.A."/>
            <person name="Schmutz J."/>
            <person name="Symeonidi A."/>
            <person name="Elias M."/>
            <person name="Eveleigh R.J."/>
            <person name="Herman E.K."/>
            <person name="Klute M.J."/>
            <person name="Nakayama T."/>
            <person name="Obornik M."/>
            <person name="Reyes-Prieto A."/>
            <person name="Armbrust E.V."/>
            <person name="Aves S.J."/>
            <person name="Beiko R.G."/>
            <person name="Coutinho P."/>
            <person name="Dacks J.B."/>
            <person name="Durnford D.G."/>
            <person name="Fast N.M."/>
            <person name="Green B.R."/>
            <person name="Grisdale C."/>
            <person name="Hempe F."/>
            <person name="Henrissat B."/>
            <person name="Hoppner M.P."/>
            <person name="Ishida K.-I."/>
            <person name="Kim E."/>
            <person name="Koreny L."/>
            <person name="Kroth P.G."/>
            <person name="Liu Y."/>
            <person name="Malik S.-B."/>
            <person name="Maier U.G."/>
            <person name="McRose D."/>
            <person name="Mock T."/>
            <person name="Neilson J.A."/>
            <person name="Onodera N.T."/>
            <person name="Poole A.M."/>
            <person name="Pritham E.J."/>
            <person name="Richards T.A."/>
            <person name="Rocap G."/>
            <person name="Roy S.W."/>
            <person name="Sarai C."/>
            <person name="Schaack S."/>
            <person name="Shirato S."/>
            <person name="Slamovits C.H."/>
            <person name="Spencer D.F."/>
            <person name="Suzuki S."/>
            <person name="Worden A.Z."/>
            <person name="Zauner S."/>
            <person name="Barry K."/>
            <person name="Bell C."/>
            <person name="Bharti A.K."/>
            <person name="Crow J.A."/>
            <person name="Grimwood J."/>
            <person name="Kramer R."/>
            <person name="Lindquist E."/>
            <person name="Lucas S."/>
            <person name="Salamov A."/>
            <person name="McFadden G.I."/>
            <person name="Lane C.E."/>
            <person name="Keeling P.J."/>
            <person name="Gray M.W."/>
            <person name="Grigoriev I.V."/>
            <person name="Archibald J.M."/>
        </authorList>
    </citation>
    <scope>NUCLEOTIDE SEQUENCE</scope>
    <source>
        <strain evidence="4">CCMP2712</strain>
    </source>
</reference>
<dbReference type="RefSeq" id="XP_005833809.1">
    <property type="nucleotide sequence ID" value="XM_005833752.1"/>
</dbReference>
<dbReference type="Proteomes" id="UP000011087">
    <property type="component" value="Unassembled WGS sequence"/>
</dbReference>
<dbReference type="KEGG" id="gtt:GUITHDRAFT_86517"/>
<proteinExistence type="predicted"/>
<dbReference type="PaxDb" id="55529-EKX46829"/>
<reference evidence="2 4" key="1">
    <citation type="journal article" date="2012" name="Nature">
        <title>Algal genomes reveal evolutionary mosaicism and the fate of nucleomorphs.</title>
        <authorList>
            <consortium name="DOE Joint Genome Institute"/>
            <person name="Curtis B.A."/>
            <person name="Tanifuji G."/>
            <person name="Burki F."/>
            <person name="Gruber A."/>
            <person name="Irimia M."/>
            <person name="Maruyama S."/>
            <person name="Arias M.C."/>
            <person name="Ball S.G."/>
            <person name="Gile G.H."/>
            <person name="Hirakawa Y."/>
            <person name="Hopkins J.F."/>
            <person name="Kuo A."/>
            <person name="Rensing S.A."/>
            <person name="Schmutz J."/>
            <person name="Symeonidi A."/>
            <person name="Elias M."/>
            <person name="Eveleigh R.J."/>
            <person name="Herman E.K."/>
            <person name="Klute M.J."/>
            <person name="Nakayama T."/>
            <person name="Obornik M."/>
            <person name="Reyes-Prieto A."/>
            <person name="Armbrust E.V."/>
            <person name="Aves S.J."/>
            <person name="Beiko R.G."/>
            <person name="Coutinho P."/>
            <person name="Dacks J.B."/>
            <person name="Durnford D.G."/>
            <person name="Fast N.M."/>
            <person name="Green B.R."/>
            <person name="Grisdale C.J."/>
            <person name="Hempel F."/>
            <person name="Henrissat B."/>
            <person name="Hoppner M.P."/>
            <person name="Ishida K."/>
            <person name="Kim E."/>
            <person name="Koreny L."/>
            <person name="Kroth P.G."/>
            <person name="Liu Y."/>
            <person name="Malik S.B."/>
            <person name="Maier U.G."/>
            <person name="McRose D."/>
            <person name="Mock T."/>
            <person name="Neilson J.A."/>
            <person name="Onodera N.T."/>
            <person name="Poole A.M."/>
            <person name="Pritham E.J."/>
            <person name="Richards T.A."/>
            <person name="Rocap G."/>
            <person name="Roy S.W."/>
            <person name="Sarai C."/>
            <person name="Schaack S."/>
            <person name="Shirato S."/>
            <person name="Slamovits C.H."/>
            <person name="Spencer D.F."/>
            <person name="Suzuki S."/>
            <person name="Worden A.Z."/>
            <person name="Zauner S."/>
            <person name="Barry K."/>
            <person name="Bell C."/>
            <person name="Bharti A.K."/>
            <person name="Crow J.A."/>
            <person name="Grimwood J."/>
            <person name="Kramer R."/>
            <person name="Lindquist E."/>
            <person name="Lucas S."/>
            <person name="Salamov A."/>
            <person name="McFadden G.I."/>
            <person name="Lane C.E."/>
            <person name="Keeling P.J."/>
            <person name="Gray M.W."/>
            <person name="Grigoriev I.V."/>
            <person name="Archibald J.M."/>
        </authorList>
    </citation>
    <scope>NUCLEOTIDE SEQUENCE</scope>
    <source>
        <strain evidence="2 4">CCMP2712</strain>
    </source>
</reference>
<accession>L1JFC6</accession>
<evidence type="ECO:0000313" key="3">
    <source>
        <dbReference type="EnsemblProtists" id="EKX46829"/>
    </source>
</evidence>
<keyword evidence="1" id="KW-0812">Transmembrane</keyword>
<sequence length="82" mass="8784">MSGMAMTGKGDLLFIADYQNHRIRLVNCGGSCSSTTIVLNNSILITGPQGGANERRSPPATLLGMILVSVEMLVVARFFDVR</sequence>
<evidence type="ECO:0000313" key="4">
    <source>
        <dbReference type="Proteomes" id="UP000011087"/>
    </source>
</evidence>
<name>L1JFC6_GUITC</name>
<dbReference type="HOGENOM" id="CLU_2563270_0_0_1"/>
<dbReference type="AlphaFoldDB" id="L1JFC6"/>
<dbReference type="EMBL" id="JH992992">
    <property type="protein sequence ID" value="EKX46829.1"/>
    <property type="molecule type" value="Genomic_DNA"/>
</dbReference>